<organism evidence="1 2">
    <name type="scientific">Spartinivicinus poritis</name>
    <dbReference type="NCBI Taxonomy" id="2994640"/>
    <lineage>
        <taxon>Bacteria</taxon>
        <taxon>Pseudomonadati</taxon>
        <taxon>Pseudomonadota</taxon>
        <taxon>Gammaproteobacteria</taxon>
        <taxon>Oceanospirillales</taxon>
        <taxon>Zooshikellaceae</taxon>
        <taxon>Spartinivicinus</taxon>
    </lineage>
</organism>
<dbReference type="EMBL" id="JAPMOU010000018">
    <property type="protein sequence ID" value="MDE1463249.1"/>
    <property type="molecule type" value="Genomic_DNA"/>
</dbReference>
<dbReference type="PANTHER" id="PTHR35564">
    <property type="match status" value="1"/>
</dbReference>
<reference evidence="1 2" key="1">
    <citation type="submission" date="2022-11" db="EMBL/GenBank/DDBJ databases">
        <title>Spartinivicinus poritis sp. nov., isolated from scleractinian coral Porites lutea.</title>
        <authorList>
            <person name="Zhang G."/>
            <person name="Cai L."/>
            <person name="Wei Q."/>
        </authorList>
    </citation>
    <scope>NUCLEOTIDE SEQUENCE [LARGE SCALE GENOMIC DNA]</scope>
    <source>
        <strain evidence="1 2">A2-2</strain>
    </source>
</reference>
<name>A0ABT5UA45_9GAMM</name>
<evidence type="ECO:0000313" key="2">
    <source>
        <dbReference type="Proteomes" id="UP001528823"/>
    </source>
</evidence>
<proteinExistence type="predicted"/>
<sequence length="340" mass="39524">MGSENRSTTHSLMDDLLAKGKHYAFFQVVHLLNSHYLPKTEKQTGEAPQLRFRANATLAFPPSDLAEIKHHLGDFEHFLLTVNMMGLYGPASPLPAFYSEQIVQNDPENHPIRDFMDVFNHRFIEQLYQCWKKYRYYLNYEKGALDSFSQQMFSLIGLGDIELRQQTHLHWHRLLPYLGLLSMKSHSAGIMSGIIRHYFRHRAVYIEQCKLRVVKISDDQLNSLGAANCEVGMNLVLGASIRDRSGKFRVVIKDLSLDKFERFLPTGDYYRPLHELIRFIQRDQLEYDIKLGLRKYEAPKLELKESSTCKLGWSTWLGEHIDDDSHYEVVLPSGAFLQEK</sequence>
<dbReference type="Pfam" id="PF06996">
    <property type="entry name" value="T6SS_TssG"/>
    <property type="match status" value="1"/>
</dbReference>
<dbReference type="InterPro" id="IPR010732">
    <property type="entry name" value="T6SS_TssG-like"/>
</dbReference>
<dbReference type="Proteomes" id="UP001528823">
    <property type="component" value="Unassembled WGS sequence"/>
</dbReference>
<gene>
    <name evidence="1" type="primary">tssG</name>
    <name evidence="1" type="ORF">ORQ98_14885</name>
</gene>
<protein>
    <submittedName>
        <fullName evidence="1">Type VI secretion system baseplate subunit TssG</fullName>
    </submittedName>
</protein>
<evidence type="ECO:0000313" key="1">
    <source>
        <dbReference type="EMBL" id="MDE1463249.1"/>
    </source>
</evidence>
<dbReference type="NCBIfam" id="TIGR03347">
    <property type="entry name" value="VI_chp_1"/>
    <property type="match status" value="1"/>
</dbReference>
<dbReference type="RefSeq" id="WP_274689589.1">
    <property type="nucleotide sequence ID" value="NZ_JAPMOU010000018.1"/>
</dbReference>
<comment type="caution">
    <text evidence="1">The sequence shown here is derived from an EMBL/GenBank/DDBJ whole genome shotgun (WGS) entry which is preliminary data.</text>
</comment>
<accession>A0ABT5UA45</accession>
<keyword evidence="2" id="KW-1185">Reference proteome</keyword>
<dbReference type="PANTHER" id="PTHR35564:SF3">
    <property type="entry name" value="TYPE VI SECRETION SYSTEM BASEPLATE SUBUNIT TSSG"/>
    <property type="match status" value="1"/>
</dbReference>